<protein>
    <recommendedName>
        <fullName evidence="5">Galactose oxidase</fullName>
    </recommendedName>
</protein>
<dbReference type="AlphaFoldDB" id="A0A0D7A7D7"/>
<evidence type="ECO:0000313" key="3">
    <source>
        <dbReference type="EMBL" id="KIY46912.1"/>
    </source>
</evidence>
<feature type="region of interest" description="Disordered" evidence="1">
    <location>
        <begin position="320"/>
        <end position="365"/>
    </location>
</feature>
<accession>A0A0D7A7D7</accession>
<dbReference type="SUPFAM" id="SSF50965">
    <property type="entry name" value="Galactose oxidase, central domain"/>
    <property type="match status" value="1"/>
</dbReference>
<dbReference type="OrthoDB" id="3356102at2759"/>
<name>A0A0D7A7D7_9AGAR</name>
<evidence type="ECO:0000256" key="1">
    <source>
        <dbReference type="SAM" id="MobiDB-lite"/>
    </source>
</evidence>
<organism evidence="3 4">
    <name type="scientific">Fistulina hepatica ATCC 64428</name>
    <dbReference type="NCBI Taxonomy" id="1128425"/>
    <lineage>
        <taxon>Eukaryota</taxon>
        <taxon>Fungi</taxon>
        <taxon>Dikarya</taxon>
        <taxon>Basidiomycota</taxon>
        <taxon>Agaricomycotina</taxon>
        <taxon>Agaricomycetes</taxon>
        <taxon>Agaricomycetidae</taxon>
        <taxon>Agaricales</taxon>
        <taxon>Fistulinaceae</taxon>
        <taxon>Fistulina</taxon>
    </lineage>
</organism>
<gene>
    <name evidence="3" type="ORF">FISHEDRAFT_46334</name>
</gene>
<evidence type="ECO:0008006" key="5">
    <source>
        <dbReference type="Google" id="ProtNLM"/>
    </source>
</evidence>
<evidence type="ECO:0000256" key="2">
    <source>
        <dbReference type="SAM" id="SignalP"/>
    </source>
</evidence>
<reference evidence="3 4" key="1">
    <citation type="journal article" date="2015" name="Fungal Genet. Biol.">
        <title>Evolution of novel wood decay mechanisms in Agaricales revealed by the genome sequences of Fistulina hepatica and Cylindrobasidium torrendii.</title>
        <authorList>
            <person name="Floudas D."/>
            <person name="Held B.W."/>
            <person name="Riley R."/>
            <person name="Nagy L.G."/>
            <person name="Koehler G."/>
            <person name="Ransdell A.S."/>
            <person name="Younus H."/>
            <person name="Chow J."/>
            <person name="Chiniquy J."/>
            <person name="Lipzen A."/>
            <person name="Tritt A."/>
            <person name="Sun H."/>
            <person name="Haridas S."/>
            <person name="LaButti K."/>
            <person name="Ohm R.A."/>
            <person name="Kues U."/>
            <person name="Blanchette R.A."/>
            <person name="Grigoriev I.V."/>
            <person name="Minto R.E."/>
            <person name="Hibbett D.S."/>
        </authorList>
    </citation>
    <scope>NUCLEOTIDE SEQUENCE [LARGE SCALE GENOMIC DNA]</scope>
    <source>
        <strain evidence="3 4">ATCC 64428</strain>
    </source>
</reference>
<dbReference type="EMBL" id="KN882020">
    <property type="protein sequence ID" value="KIY46912.1"/>
    <property type="molecule type" value="Genomic_DNA"/>
</dbReference>
<proteinExistence type="predicted"/>
<keyword evidence="4" id="KW-1185">Reference proteome</keyword>
<dbReference type="Proteomes" id="UP000054144">
    <property type="component" value="Unassembled WGS sequence"/>
</dbReference>
<dbReference type="PROSITE" id="PS51257">
    <property type="entry name" value="PROKAR_LIPOPROTEIN"/>
    <property type="match status" value="1"/>
</dbReference>
<evidence type="ECO:0000313" key="4">
    <source>
        <dbReference type="Proteomes" id="UP000054144"/>
    </source>
</evidence>
<sequence length="388" mass="40828">MTRILTLASLLLLGTPSLVSALSSCVAFDIDWNLLVFGYGDKDYSAGQNTTWSSSSASATDITKDGRPPFTGTNVTCYLSEYTNAIYVLGADADSPSDIYIYDATAESWSTQNVTTGDFDPSDFVTILDHDTNYFYALSNGELYNLNMGLLKTANSTPVVWDSVSAPAHFSTDGYRPVMALANNHIHFLDTPDSQAGYAYIFVIHYSYWQPAAQHYGDFPATHGQTTSIFQEDGVQLEFVFVPDDCSATYVIDVLTNTTQTLAAPSANDSSAVYFASPYSIVQLASTGEISYLPYVYDDNTTNAAATWSSVKSLVSVEPSSGVSGSTSTAASSGAASSTAKSSGTSTAKGSLSTTSSTSSSSSAASGKQVGTVLASTALLATLGLAFL</sequence>
<feature type="signal peptide" evidence="2">
    <location>
        <begin position="1"/>
        <end position="21"/>
    </location>
</feature>
<feature type="chain" id="PRO_5002316223" description="Galactose oxidase" evidence="2">
    <location>
        <begin position="22"/>
        <end position="388"/>
    </location>
</feature>
<dbReference type="InterPro" id="IPR011043">
    <property type="entry name" value="Gal_Oxase/kelch_b-propeller"/>
</dbReference>
<keyword evidence="2" id="KW-0732">Signal</keyword>